<evidence type="ECO:0000256" key="1">
    <source>
        <dbReference type="SAM" id="MobiDB-lite"/>
    </source>
</evidence>
<reference evidence="3" key="1">
    <citation type="journal article" date="2019" name="Int. J. Syst. Evol. Microbiol.">
        <title>The Global Catalogue of Microorganisms (GCM) 10K type strain sequencing project: providing services to taxonomists for standard genome sequencing and annotation.</title>
        <authorList>
            <consortium name="The Broad Institute Genomics Platform"/>
            <consortium name="The Broad Institute Genome Sequencing Center for Infectious Disease"/>
            <person name="Wu L."/>
            <person name="Ma J."/>
        </authorList>
    </citation>
    <scope>NUCLEOTIDE SEQUENCE [LARGE SCALE GENOMIC DNA]</scope>
    <source>
        <strain evidence="3">JCM 4733</strain>
    </source>
</reference>
<dbReference type="EMBL" id="BMVN01000050">
    <property type="protein sequence ID" value="GHA63807.1"/>
    <property type="molecule type" value="Genomic_DNA"/>
</dbReference>
<sequence length="81" mass="8578">MPTWSPTRPSTGVRTALASGKPVEHPSHAEPAGVDVIAQRLQPGVHHGLDQGVRDRGGRKEHKCGPRRTGVGGRGLDDRDG</sequence>
<proteinExistence type="predicted"/>
<evidence type="ECO:0000313" key="3">
    <source>
        <dbReference type="Proteomes" id="UP000653644"/>
    </source>
</evidence>
<comment type="caution">
    <text evidence="2">The sequence shown here is derived from an EMBL/GenBank/DDBJ whole genome shotgun (WGS) entry which is preliminary data.</text>
</comment>
<organism evidence="2 3">
    <name type="scientific">Streptomyces canarius</name>
    <dbReference type="NCBI Taxonomy" id="285453"/>
    <lineage>
        <taxon>Bacteria</taxon>
        <taxon>Bacillati</taxon>
        <taxon>Actinomycetota</taxon>
        <taxon>Actinomycetes</taxon>
        <taxon>Kitasatosporales</taxon>
        <taxon>Streptomycetaceae</taxon>
        <taxon>Streptomyces</taxon>
    </lineage>
</organism>
<feature type="region of interest" description="Disordered" evidence="1">
    <location>
        <begin position="1"/>
        <end position="81"/>
    </location>
</feature>
<name>A0ABQ3D7Y2_9ACTN</name>
<feature type="compositionally biased region" description="Polar residues" evidence="1">
    <location>
        <begin position="1"/>
        <end position="13"/>
    </location>
</feature>
<feature type="compositionally biased region" description="Basic and acidic residues" evidence="1">
    <location>
        <begin position="47"/>
        <end position="58"/>
    </location>
</feature>
<protein>
    <submittedName>
        <fullName evidence="2">Uncharacterized protein</fullName>
    </submittedName>
</protein>
<accession>A0ABQ3D7Y2</accession>
<gene>
    <name evidence="2" type="ORF">GCM10010345_80010</name>
</gene>
<evidence type="ECO:0000313" key="2">
    <source>
        <dbReference type="EMBL" id="GHA63807.1"/>
    </source>
</evidence>
<dbReference type="Proteomes" id="UP000653644">
    <property type="component" value="Unassembled WGS sequence"/>
</dbReference>
<keyword evidence="3" id="KW-1185">Reference proteome</keyword>